<name>A0A397Y6H3_BRACM</name>
<evidence type="ECO:0000256" key="2">
    <source>
        <dbReference type="ARBA" id="ARBA00023157"/>
    </source>
</evidence>
<accession>A0A397Y6H3</accession>
<dbReference type="EMBL" id="CM010636">
    <property type="protein sequence ID" value="RID48787.1"/>
    <property type="molecule type" value="Genomic_DNA"/>
</dbReference>
<dbReference type="InterPro" id="IPR035513">
    <property type="entry name" value="Invertase/methylesterase_inhib"/>
</dbReference>
<dbReference type="Gene3D" id="1.20.140.40">
    <property type="entry name" value="Invertase/pectin methylesterase inhibitor family protein"/>
    <property type="match status" value="1"/>
</dbReference>
<reference evidence="5 6" key="1">
    <citation type="submission" date="2018-06" db="EMBL/GenBank/DDBJ databases">
        <title>WGS assembly of Brassica rapa FPsc.</title>
        <authorList>
            <person name="Bowman J."/>
            <person name="Kohchi T."/>
            <person name="Yamato K."/>
            <person name="Jenkins J."/>
            <person name="Shu S."/>
            <person name="Ishizaki K."/>
            <person name="Yamaoka S."/>
            <person name="Nishihama R."/>
            <person name="Nakamura Y."/>
            <person name="Berger F."/>
            <person name="Adam C."/>
            <person name="Aki S."/>
            <person name="Althoff F."/>
            <person name="Araki T."/>
            <person name="Arteaga-Vazquez M."/>
            <person name="Balasubrmanian S."/>
            <person name="Bauer D."/>
            <person name="Boehm C."/>
            <person name="Briginshaw L."/>
            <person name="Caballero-Perez J."/>
            <person name="Catarino B."/>
            <person name="Chen F."/>
            <person name="Chiyoda S."/>
            <person name="Chovatia M."/>
            <person name="Davies K."/>
            <person name="Delmans M."/>
            <person name="Demura T."/>
            <person name="Dierschke T."/>
            <person name="Dolan L."/>
            <person name="Dorantes-Acosta A."/>
            <person name="Eklund D."/>
            <person name="Florent S."/>
            <person name="Flores-Sandoval E."/>
            <person name="Fujiyama A."/>
            <person name="Fukuzawa H."/>
            <person name="Galik B."/>
            <person name="Grimanelli D."/>
            <person name="Grimwood J."/>
            <person name="Grossniklaus U."/>
            <person name="Hamada T."/>
            <person name="Haseloff J."/>
            <person name="Hetherington A."/>
            <person name="Higo A."/>
            <person name="Hirakawa Y."/>
            <person name="Hundley H."/>
            <person name="Ikeda Y."/>
            <person name="Inoue K."/>
            <person name="Inoue S."/>
            <person name="Ishida S."/>
            <person name="Jia Q."/>
            <person name="Kakita M."/>
            <person name="Kanazawa T."/>
            <person name="Kawai Y."/>
            <person name="Kawashima T."/>
            <person name="Kennedy M."/>
            <person name="Kinose K."/>
            <person name="Kinoshita T."/>
            <person name="Kohara Y."/>
            <person name="Koide E."/>
            <person name="Komatsu K."/>
            <person name="Kopischke S."/>
            <person name="Kubo M."/>
            <person name="Kyozuka J."/>
            <person name="Lagercrantz U."/>
            <person name="Lin S."/>
            <person name="Lindquist E."/>
            <person name="Lipzen A."/>
            <person name="Lu C."/>
            <person name="Luna E."/>
            <person name="Martienssen R."/>
            <person name="Minamino N."/>
            <person name="Mizutani M."/>
            <person name="Mizutani M."/>
            <person name="Mochizuki N."/>
            <person name="Monte I."/>
            <person name="Mosher R."/>
            <person name="Nagasaki H."/>
            <person name="Nakagami H."/>
            <person name="Naramoto S."/>
            <person name="Nishitani K."/>
            <person name="Ohtani M."/>
            <person name="Okamoto T."/>
            <person name="Okumura M."/>
            <person name="Phillips J."/>
            <person name="Pollak B."/>
            <person name="Reinders A."/>
            <person name="Roevekamp M."/>
            <person name="Sano R."/>
            <person name="Sawa S."/>
            <person name="Schmid M."/>
            <person name="Shirakawa M."/>
            <person name="Solano R."/>
            <person name="Spunde A."/>
            <person name="Suetsugu N."/>
            <person name="Sugano S."/>
            <person name="Sugiyama A."/>
            <person name="Sun R."/>
            <person name="Suzuki Y."/>
            <person name="Takenaka M."/>
            <person name="Takezawa D."/>
            <person name="Tomogane H."/>
            <person name="Tsuzuki M."/>
            <person name="Ueda T."/>
            <person name="Umeda M."/>
            <person name="Ward J."/>
            <person name="Watanabe Y."/>
            <person name="Yazaki K."/>
            <person name="Yokoyama R."/>
            <person name="Yoshitake Y."/>
            <person name="Yotsui I."/>
            <person name="Zachgo S."/>
            <person name="Schmutz J."/>
        </authorList>
    </citation>
    <scope>NUCLEOTIDE SEQUENCE [LARGE SCALE GENOMIC DNA]</scope>
    <source>
        <strain evidence="6">cv. B-3</strain>
    </source>
</reference>
<proteinExistence type="inferred from homology"/>
<evidence type="ECO:0000313" key="5">
    <source>
        <dbReference type="EMBL" id="RID48787.1"/>
    </source>
</evidence>
<gene>
    <name evidence="5" type="ORF">BRARA_I05272</name>
</gene>
<feature type="domain" description="Pectinesterase inhibitor" evidence="4">
    <location>
        <begin position="6"/>
        <end position="133"/>
    </location>
</feature>
<keyword evidence="2" id="KW-1015">Disulfide bond</keyword>
<feature type="non-terminal residue" evidence="5">
    <location>
        <position position="1"/>
    </location>
</feature>
<evidence type="ECO:0000256" key="3">
    <source>
        <dbReference type="ARBA" id="ARBA00038471"/>
    </source>
</evidence>
<dbReference type="NCBIfam" id="TIGR01614">
    <property type="entry name" value="PME_inhib"/>
    <property type="match status" value="1"/>
</dbReference>
<comment type="similarity">
    <text evidence="3">Belongs to the PMEI family.</text>
</comment>
<dbReference type="Pfam" id="PF04043">
    <property type="entry name" value="PMEI"/>
    <property type="match status" value="1"/>
</dbReference>
<dbReference type="SUPFAM" id="SSF101148">
    <property type="entry name" value="Plant invertase/pectin methylesterase inhibitor"/>
    <property type="match status" value="1"/>
</dbReference>
<sequence length="144" mass="16222">SLLDDNTQLAVNRICKQTTDTKFCSEVFANKLISSSPSKKDLMNVTVTEAERFSANTYFFISTLLRNAEDERPNLQMCAEAYAIVNTMFRNAILNLNYNFSASVGICKTNFIAPGYETNPMIEKKRETMVLVAMQKIVVHMVSS</sequence>
<evidence type="ECO:0000256" key="1">
    <source>
        <dbReference type="ARBA" id="ARBA00022729"/>
    </source>
</evidence>
<dbReference type="InterPro" id="IPR052421">
    <property type="entry name" value="PCW_Enzyme_Inhibitor"/>
</dbReference>
<dbReference type="GO" id="GO:0004857">
    <property type="term" value="F:enzyme inhibitor activity"/>
    <property type="evidence" value="ECO:0007669"/>
    <property type="project" value="InterPro"/>
</dbReference>
<dbReference type="AlphaFoldDB" id="A0A397Y6H3"/>
<dbReference type="PANTHER" id="PTHR36710">
    <property type="entry name" value="PECTINESTERASE INHIBITOR-LIKE"/>
    <property type="match status" value="1"/>
</dbReference>
<evidence type="ECO:0000259" key="4">
    <source>
        <dbReference type="SMART" id="SM00856"/>
    </source>
</evidence>
<keyword evidence="1" id="KW-0732">Signal</keyword>
<dbReference type="InterPro" id="IPR006501">
    <property type="entry name" value="Pectinesterase_inhib_dom"/>
</dbReference>
<organism evidence="5 6">
    <name type="scientific">Brassica campestris</name>
    <name type="common">Field mustard</name>
    <dbReference type="NCBI Taxonomy" id="3711"/>
    <lineage>
        <taxon>Eukaryota</taxon>
        <taxon>Viridiplantae</taxon>
        <taxon>Streptophyta</taxon>
        <taxon>Embryophyta</taxon>
        <taxon>Tracheophyta</taxon>
        <taxon>Spermatophyta</taxon>
        <taxon>Magnoliopsida</taxon>
        <taxon>eudicotyledons</taxon>
        <taxon>Gunneridae</taxon>
        <taxon>Pentapetalae</taxon>
        <taxon>rosids</taxon>
        <taxon>malvids</taxon>
        <taxon>Brassicales</taxon>
        <taxon>Brassicaceae</taxon>
        <taxon>Brassiceae</taxon>
        <taxon>Brassica</taxon>
    </lineage>
</organism>
<dbReference type="PANTHER" id="PTHR36710:SF3">
    <property type="entry name" value="PLANT INVERTASE_PECTIN METHYLESTERASE INHIBITOR SUPERFAMILY PROTEIN"/>
    <property type="match status" value="1"/>
</dbReference>
<dbReference type="Proteomes" id="UP000264353">
    <property type="component" value="Chromosome A9"/>
</dbReference>
<evidence type="ECO:0000313" key="6">
    <source>
        <dbReference type="Proteomes" id="UP000264353"/>
    </source>
</evidence>
<protein>
    <recommendedName>
        <fullName evidence="4">Pectinesterase inhibitor domain-containing protein</fullName>
    </recommendedName>
</protein>
<dbReference type="SMART" id="SM00856">
    <property type="entry name" value="PMEI"/>
    <property type="match status" value="1"/>
</dbReference>